<dbReference type="Proteomes" id="UP001300502">
    <property type="component" value="Unassembled WGS sequence"/>
</dbReference>
<organism evidence="1 2">
    <name type="scientific">Galdieria yellowstonensis</name>
    <dbReference type="NCBI Taxonomy" id="3028027"/>
    <lineage>
        <taxon>Eukaryota</taxon>
        <taxon>Rhodophyta</taxon>
        <taxon>Bangiophyceae</taxon>
        <taxon>Galdieriales</taxon>
        <taxon>Galdieriaceae</taxon>
        <taxon>Galdieria</taxon>
    </lineage>
</organism>
<keyword evidence="2" id="KW-1185">Reference proteome</keyword>
<reference evidence="1 2" key="1">
    <citation type="submission" date="2022-07" db="EMBL/GenBank/DDBJ databases">
        <title>Genome-wide signatures of adaptation to extreme environments.</title>
        <authorList>
            <person name="Cho C.H."/>
            <person name="Yoon H.S."/>
        </authorList>
    </citation>
    <scope>NUCLEOTIDE SEQUENCE [LARGE SCALE GENOMIC DNA]</scope>
    <source>
        <strain evidence="1 2">108.79 E11</strain>
    </source>
</reference>
<proteinExistence type="predicted"/>
<evidence type="ECO:0008006" key="3">
    <source>
        <dbReference type="Google" id="ProtNLM"/>
    </source>
</evidence>
<gene>
    <name evidence="1" type="ORF">GAYE_PCTG14G0651</name>
</gene>
<evidence type="ECO:0000313" key="2">
    <source>
        <dbReference type="Proteomes" id="UP001300502"/>
    </source>
</evidence>
<dbReference type="EMBL" id="JANCYU010000007">
    <property type="protein sequence ID" value="KAK4522761.1"/>
    <property type="molecule type" value="Genomic_DNA"/>
</dbReference>
<protein>
    <recommendedName>
        <fullName evidence="3">Transmembrane protein</fullName>
    </recommendedName>
</protein>
<accession>A0AAV9I383</accession>
<dbReference type="AlphaFoldDB" id="A0AAV9I383"/>
<evidence type="ECO:0000313" key="1">
    <source>
        <dbReference type="EMBL" id="KAK4522761.1"/>
    </source>
</evidence>
<sequence>MQNNNESNPPKRYPFEDEWREKLNRKMKQEKIARQVMSQVQELRWKESLEGYIENEVEHIRNHVSNNFRYHQPQIMNKGVETAKRVSGNSVASWNKQFLQLIEASNSMRKDIAEDNRKLNSLVLKYKKRKAQDLPTTNSIISTKSSSSLNGTSEIVYPVGGMSPWKLVILLALFGFVGSELLVHCSFHMEPSLKTLFIAMSICCMVSFTLKQTNE</sequence>
<comment type="caution">
    <text evidence="1">The sequence shown here is derived from an EMBL/GenBank/DDBJ whole genome shotgun (WGS) entry which is preliminary data.</text>
</comment>
<name>A0AAV9I383_9RHOD</name>